<dbReference type="PANTHER" id="PTHR35394:SF5">
    <property type="entry name" value="DUF3176 DOMAIN-CONTAINING PROTEIN"/>
    <property type="match status" value="1"/>
</dbReference>
<name>A0A6A6EDL3_9PEZI</name>
<dbReference type="Pfam" id="PF11374">
    <property type="entry name" value="DUF3176"/>
    <property type="match status" value="1"/>
</dbReference>
<dbReference type="Proteomes" id="UP000800200">
    <property type="component" value="Unassembled WGS sequence"/>
</dbReference>
<dbReference type="OrthoDB" id="5376804at2759"/>
<dbReference type="PANTHER" id="PTHR35394">
    <property type="entry name" value="DUF3176 DOMAIN-CONTAINING PROTEIN"/>
    <property type="match status" value="1"/>
</dbReference>
<evidence type="ECO:0000313" key="3">
    <source>
        <dbReference type="Proteomes" id="UP000800200"/>
    </source>
</evidence>
<gene>
    <name evidence="2" type="ORF">K469DRAFT_748002</name>
</gene>
<keyword evidence="3" id="KW-1185">Reference proteome</keyword>
<reference evidence="2" key="1">
    <citation type="journal article" date="2020" name="Stud. Mycol.">
        <title>101 Dothideomycetes genomes: a test case for predicting lifestyles and emergence of pathogens.</title>
        <authorList>
            <person name="Haridas S."/>
            <person name="Albert R."/>
            <person name="Binder M."/>
            <person name="Bloem J."/>
            <person name="Labutti K."/>
            <person name="Salamov A."/>
            <person name="Andreopoulos B."/>
            <person name="Baker S."/>
            <person name="Barry K."/>
            <person name="Bills G."/>
            <person name="Bluhm B."/>
            <person name="Cannon C."/>
            <person name="Castanera R."/>
            <person name="Culley D."/>
            <person name="Daum C."/>
            <person name="Ezra D."/>
            <person name="Gonzalez J."/>
            <person name="Henrissat B."/>
            <person name="Kuo A."/>
            <person name="Liang C."/>
            <person name="Lipzen A."/>
            <person name="Lutzoni F."/>
            <person name="Magnuson J."/>
            <person name="Mondo S."/>
            <person name="Nolan M."/>
            <person name="Ohm R."/>
            <person name="Pangilinan J."/>
            <person name="Park H.-J."/>
            <person name="Ramirez L."/>
            <person name="Alfaro M."/>
            <person name="Sun H."/>
            <person name="Tritt A."/>
            <person name="Yoshinaga Y."/>
            <person name="Zwiers L.-H."/>
            <person name="Turgeon B."/>
            <person name="Goodwin S."/>
            <person name="Spatafora J."/>
            <person name="Crous P."/>
            <person name="Grigoriev I."/>
        </authorList>
    </citation>
    <scope>NUCLEOTIDE SEQUENCE</scope>
    <source>
        <strain evidence="2">CBS 207.26</strain>
    </source>
</reference>
<organism evidence="2 3">
    <name type="scientific">Zopfia rhizophila CBS 207.26</name>
    <dbReference type="NCBI Taxonomy" id="1314779"/>
    <lineage>
        <taxon>Eukaryota</taxon>
        <taxon>Fungi</taxon>
        <taxon>Dikarya</taxon>
        <taxon>Ascomycota</taxon>
        <taxon>Pezizomycotina</taxon>
        <taxon>Dothideomycetes</taxon>
        <taxon>Dothideomycetes incertae sedis</taxon>
        <taxon>Zopfiaceae</taxon>
        <taxon>Zopfia</taxon>
    </lineage>
</organism>
<dbReference type="AlphaFoldDB" id="A0A6A6EDL3"/>
<keyword evidence="1" id="KW-0812">Transmembrane</keyword>
<dbReference type="EMBL" id="ML994621">
    <property type="protein sequence ID" value="KAF2189313.1"/>
    <property type="molecule type" value="Genomic_DNA"/>
</dbReference>
<evidence type="ECO:0000313" key="2">
    <source>
        <dbReference type="EMBL" id="KAF2189313.1"/>
    </source>
</evidence>
<accession>A0A6A6EDL3</accession>
<dbReference type="InterPro" id="IPR021514">
    <property type="entry name" value="DUF3176"/>
</dbReference>
<keyword evidence="1" id="KW-0472">Membrane</keyword>
<evidence type="ECO:0000256" key="1">
    <source>
        <dbReference type="SAM" id="Phobius"/>
    </source>
</evidence>
<protein>
    <submittedName>
        <fullName evidence="2">Uncharacterized protein</fullName>
    </submittedName>
</protein>
<keyword evidence="1" id="KW-1133">Transmembrane helix</keyword>
<feature type="transmembrane region" description="Helical" evidence="1">
    <location>
        <begin position="565"/>
        <end position="588"/>
    </location>
</feature>
<sequence length="655" mass="73672">MINILHSLNRWKTRLASRRSLNLENSQRFELLPSSGQKASESGFSEIMSTETPAQSLLPKNQRHVSSSSFGVFRISGWFWETLSLVGSTLSLVALICVLRVYENKRSPQWSLGMSLNTVISIVSTTFKSSMMMSIASSVSQAGWIWLAQRPKPLRDICWYDEASRGPLGSLQLLLRLKLQHTVCLGAFVTLMALGLDPFFQQTIKYESRALVVPELKAQTSVAYGYNGFMGAMHELSNAYVYLPYDMRAAMYGGLISLNQWDLPTPPFSCPSGNCTWEPFSTLSINTICEDMTPKVSLNCTSPGPNTDIPYGACNFQSRDDELMEAMLNGTTPNNFFIVSPYMVRDALPAIKRYRNITGFLIMVQWAKVTDLVTTLEDQGSEKIRPTMPYEAGRCIFYLSVKQFQARVDNGIYTEKLLDEYLHVSNATQRPTYTYDDTEYFIRDPWNWEEDLVFNAPFELDRNFTVGYRSFDSIISAFWGDNFLMGNVSMSSAARFQGDPIAIMLLKADNVTRAMHNMAHYMTISLRSNSTLLLQNKLQNASAIAPEQVVQGQVWQQAQFVTVRWIWLALPCATILLAFVFLGVVIVGTRNRPVGIWKSSPLTLFFQCKLAESWERHASLDNEALNTVDSMEKTAAKLNASAMGGDDLGVRISAR</sequence>
<proteinExistence type="predicted"/>